<dbReference type="OrthoDB" id="5835829at2759"/>
<keyword evidence="1" id="KW-0808">Transferase</keyword>
<dbReference type="GO" id="GO:0035251">
    <property type="term" value="F:UDP-glucosyltransferase activity"/>
    <property type="evidence" value="ECO:0007669"/>
    <property type="project" value="InterPro"/>
</dbReference>
<gene>
    <name evidence="2" type="ORF">NE237_026126</name>
</gene>
<dbReference type="InterPro" id="IPR050481">
    <property type="entry name" value="UDP-glycosyltransf_plant"/>
</dbReference>
<evidence type="ECO:0000313" key="2">
    <source>
        <dbReference type="EMBL" id="KAJ4959015.1"/>
    </source>
</evidence>
<reference evidence="2" key="1">
    <citation type="journal article" date="2023" name="Plant J.">
        <title>The genome of the king protea, Protea cynaroides.</title>
        <authorList>
            <person name="Chang J."/>
            <person name="Duong T.A."/>
            <person name="Schoeman C."/>
            <person name="Ma X."/>
            <person name="Roodt D."/>
            <person name="Barker N."/>
            <person name="Li Z."/>
            <person name="Van de Peer Y."/>
            <person name="Mizrachi E."/>
        </authorList>
    </citation>
    <scope>NUCLEOTIDE SEQUENCE</scope>
    <source>
        <tissue evidence="2">Young leaves</tissue>
    </source>
</reference>
<evidence type="ECO:0000313" key="3">
    <source>
        <dbReference type="Proteomes" id="UP001141806"/>
    </source>
</evidence>
<dbReference type="InterPro" id="IPR002213">
    <property type="entry name" value="UDP_glucos_trans"/>
</dbReference>
<evidence type="ECO:0008006" key="4">
    <source>
        <dbReference type="Google" id="ProtNLM"/>
    </source>
</evidence>
<dbReference type="PANTHER" id="PTHR48049">
    <property type="entry name" value="GLYCOSYLTRANSFERASE"/>
    <property type="match status" value="1"/>
</dbReference>
<protein>
    <recommendedName>
        <fullName evidence="4">UDP-rhamnose:rhamnosyltransferase 1</fullName>
    </recommendedName>
</protein>
<organism evidence="2 3">
    <name type="scientific">Protea cynaroides</name>
    <dbReference type="NCBI Taxonomy" id="273540"/>
    <lineage>
        <taxon>Eukaryota</taxon>
        <taxon>Viridiplantae</taxon>
        <taxon>Streptophyta</taxon>
        <taxon>Embryophyta</taxon>
        <taxon>Tracheophyta</taxon>
        <taxon>Spermatophyta</taxon>
        <taxon>Magnoliopsida</taxon>
        <taxon>Proteales</taxon>
        <taxon>Proteaceae</taxon>
        <taxon>Protea</taxon>
    </lineage>
</organism>
<evidence type="ECO:0000256" key="1">
    <source>
        <dbReference type="ARBA" id="ARBA00022679"/>
    </source>
</evidence>
<keyword evidence="3" id="KW-1185">Reference proteome</keyword>
<name>A0A9Q0K1Z6_9MAGN</name>
<dbReference type="SUPFAM" id="SSF53756">
    <property type="entry name" value="UDP-Glycosyltransferase/glycogen phosphorylase"/>
    <property type="match status" value="1"/>
</dbReference>
<dbReference type="PANTHER" id="PTHR48049:SF57">
    <property type="entry name" value="UDP-GLYCOSYLTRANSFERASE 91C1-LIKE"/>
    <property type="match status" value="1"/>
</dbReference>
<accession>A0A9Q0K1Z6</accession>
<dbReference type="EMBL" id="JAMYWD010000010">
    <property type="protein sequence ID" value="KAJ4959015.1"/>
    <property type="molecule type" value="Genomic_DNA"/>
</dbReference>
<sequence>MAIDLHIMMLPWSAFGLLIPFLHLAIALAKTGIRVSFLSTPRNIQRLLKLPLNLAAPINFVELPFPLVNDGNHLLEDIEATVDLPSEELLPHFIATYDLLRHPFKQFIANELPDWVIQDFAPHWGVELAQEFGLPVICFSTLGAAAMAFAGPPEYMTGDELKRIRPSPQSLTLTPMWITFPSTVTLQPDEANSYYGVLHEGSICGRVAAVIEGCQAFAIRNSTKFEGEYIEVLEKIYRKPVITVGLLPPLLPSMGRELDGEEWCRTLQWLNERKPKSVVFVGFGSESKLSKVQVDEIAYGLELSNLPFLWVLRKPHWATEIDDILPDGFSNKTADHGMVYMGWAPQLLILAHPSIGGSLFHAG</sequence>
<proteinExistence type="predicted"/>
<comment type="caution">
    <text evidence="2">The sequence shown here is derived from an EMBL/GenBank/DDBJ whole genome shotgun (WGS) entry which is preliminary data.</text>
</comment>
<dbReference type="Proteomes" id="UP001141806">
    <property type="component" value="Unassembled WGS sequence"/>
</dbReference>
<dbReference type="Gene3D" id="3.40.50.2000">
    <property type="entry name" value="Glycogen Phosphorylase B"/>
    <property type="match status" value="2"/>
</dbReference>
<dbReference type="CDD" id="cd03784">
    <property type="entry name" value="GT1_Gtf-like"/>
    <property type="match status" value="1"/>
</dbReference>
<dbReference type="AlphaFoldDB" id="A0A9Q0K1Z6"/>